<proteinExistence type="predicted"/>
<dbReference type="EMBL" id="MTSE01000008">
    <property type="protein sequence ID" value="OUJ72871.1"/>
    <property type="molecule type" value="Genomic_DNA"/>
</dbReference>
<evidence type="ECO:0000313" key="1">
    <source>
        <dbReference type="EMBL" id="OUJ72871.1"/>
    </source>
</evidence>
<keyword evidence="2" id="KW-1185">Reference proteome</keyword>
<evidence type="ECO:0008006" key="3">
    <source>
        <dbReference type="Google" id="ProtNLM"/>
    </source>
</evidence>
<dbReference type="Proteomes" id="UP000194873">
    <property type="component" value="Unassembled WGS sequence"/>
</dbReference>
<evidence type="ECO:0000313" key="2">
    <source>
        <dbReference type="Proteomes" id="UP000194873"/>
    </source>
</evidence>
<sequence length="357" mass="42671">MINLARISTLLLYMISQVVAGQKLESFKSNYIREYLPTPVSPQGRVHVITVLDSVIDEQRAKKRYEDIRFIYNRHSNVIQVDFIRAHTDTIYMQYKYDQLGRIIEQNRPADKYRQQILYYYHDKEGISEEIVFKVPGVRSEKAVRYYQNGKLIRLESHAQVDNPLIVTHYEYDLKGNLIKEALINTQLDPNSVNYRQLAPNEILFPTSHTINYQRHYEKDNQLRSVTEIWGKTLHKRTLYSQQNDTSITQNTKYFFDYKSKKYTPSSIETIKQIQDLTIRESNYFDEDSTIIQSHFKTYYINKLPIRGEVLFTRNSKLSEQEYSYLYKYDKAGNWKQMAYLTDNKLTRVIQRIIEYY</sequence>
<gene>
    <name evidence="1" type="ORF">BXP70_16305</name>
</gene>
<protein>
    <recommendedName>
        <fullName evidence="3">YD repeat-containing protein</fullName>
    </recommendedName>
</protein>
<name>A0A243WB91_9BACT</name>
<dbReference type="AlphaFoldDB" id="A0A243WB91"/>
<organism evidence="1 2">
    <name type="scientific">Hymenobacter crusticola</name>
    <dbReference type="NCBI Taxonomy" id="1770526"/>
    <lineage>
        <taxon>Bacteria</taxon>
        <taxon>Pseudomonadati</taxon>
        <taxon>Bacteroidota</taxon>
        <taxon>Cytophagia</taxon>
        <taxon>Cytophagales</taxon>
        <taxon>Hymenobacteraceae</taxon>
        <taxon>Hymenobacter</taxon>
    </lineage>
</organism>
<dbReference type="NCBIfam" id="TIGR01643">
    <property type="entry name" value="YD_repeat_2x"/>
    <property type="match status" value="1"/>
</dbReference>
<dbReference type="InterPro" id="IPR006530">
    <property type="entry name" value="YD"/>
</dbReference>
<dbReference type="OrthoDB" id="978260at2"/>
<accession>A0A243WB91</accession>
<comment type="caution">
    <text evidence="1">The sequence shown here is derived from an EMBL/GenBank/DDBJ whole genome shotgun (WGS) entry which is preliminary data.</text>
</comment>
<reference evidence="1 2" key="1">
    <citation type="submission" date="2017-01" db="EMBL/GenBank/DDBJ databases">
        <title>A new Hymenobacter.</title>
        <authorList>
            <person name="Liang Y."/>
            <person name="Feng F."/>
        </authorList>
    </citation>
    <scope>NUCLEOTIDE SEQUENCE [LARGE SCALE GENOMIC DNA]</scope>
    <source>
        <strain evidence="1">MIMBbqt21</strain>
    </source>
</reference>